<dbReference type="GO" id="GO:0008652">
    <property type="term" value="P:amino acid biosynthetic process"/>
    <property type="evidence" value="ECO:0007669"/>
    <property type="project" value="UniProtKB-UniRule"/>
</dbReference>
<dbReference type="GO" id="GO:0004106">
    <property type="term" value="F:chorismate mutase activity"/>
    <property type="evidence" value="ECO:0007669"/>
    <property type="project" value="UniProtKB-UniRule"/>
</dbReference>
<evidence type="ECO:0000256" key="3">
    <source>
        <dbReference type="PROSITE-ProRule" id="PRU00514"/>
    </source>
</evidence>
<reference evidence="4 6" key="1">
    <citation type="submission" date="2016-10" db="EMBL/GenBank/DDBJ databases">
        <authorList>
            <person name="Varghese N."/>
            <person name="Submissions S."/>
        </authorList>
    </citation>
    <scope>NUCLEOTIDE SEQUENCE [LARGE SCALE GENOMIC DNA]</scope>
    <source>
        <strain evidence="4 6">NLAE-zl-C224</strain>
    </source>
</reference>
<accession>A0A239ZZQ4</accession>
<evidence type="ECO:0000313" key="4">
    <source>
        <dbReference type="EMBL" id="SDL01080.1"/>
    </source>
</evidence>
<dbReference type="EMBL" id="FNGL01000004">
    <property type="protein sequence ID" value="SDL01080.1"/>
    <property type="molecule type" value="Genomic_DNA"/>
</dbReference>
<dbReference type="EMBL" id="UAWC01000001">
    <property type="protein sequence ID" value="SQB33313.1"/>
    <property type="molecule type" value="Genomic_DNA"/>
</dbReference>
<dbReference type="OrthoDB" id="9802232at2"/>
<dbReference type="GO" id="GO:0046417">
    <property type="term" value="P:chorismate metabolic process"/>
    <property type="evidence" value="ECO:0007669"/>
    <property type="project" value="TreeGrafter"/>
</dbReference>
<keyword evidence="2 3" id="KW-0028">Amino-acid biosynthesis</keyword>
<dbReference type="Pfam" id="PF07736">
    <property type="entry name" value="CM_1"/>
    <property type="match status" value="1"/>
</dbReference>
<gene>
    <name evidence="5" type="primary">aroH</name>
    <name evidence="5" type="ORF">NCTC13028_00306</name>
    <name evidence="4" type="ORF">SAMN05216497_104121</name>
</gene>
<comment type="catalytic activity">
    <reaction evidence="3">
        <text>chorismate = prephenate</text>
        <dbReference type="Rhea" id="RHEA:13897"/>
        <dbReference type="ChEBI" id="CHEBI:29748"/>
        <dbReference type="ChEBI" id="CHEBI:29934"/>
        <dbReference type="EC" id="5.4.99.5"/>
    </reaction>
</comment>
<dbReference type="PIRSF" id="PIRSF005965">
    <property type="entry name" value="Chor_mut_AroH"/>
    <property type="match status" value="1"/>
</dbReference>
<dbReference type="SUPFAM" id="SSF55298">
    <property type="entry name" value="YjgF-like"/>
    <property type="match status" value="1"/>
</dbReference>
<dbReference type="PANTHER" id="PTHR21164">
    <property type="entry name" value="CHORISMATE MUTASE"/>
    <property type="match status" value="1"/>
</dbReference>
<dbReference type="GeneID" id="70577054"/>
<dbReference type="PROSITE" id="PS51167">
    <property type="entry name" value="CHORISMATE_MUT_1"/>
    <property type="match status" value="1"/>
</dbReference>
<evidence type="ECO:0000313" key="7">
    <source>
        <dbReference type="Proteomes" id="UP000250223"/>
    </source>
</evidence>
<feature type="binding site" evidence="2">
    <location>
        <position position="104"/>
    </location>
    <ligand>
        <name>prephenate</name>
        <dbReference type="ChEBI" id="CHEBI:29934"/>
    </ligand>
</feature>
<dbReference type="CDD" id="cd02185">
    <property type="entry name" value="AroH"/>
    <property type="match status" value="1"/>
</dbReference>
<keyword evidence="6" id="KW-1185">Reference proteome</keyword>
<proteinExistence type="predicted"/>
<feature type="binding site" evidence="2">
    <location>
        <position position="88"/>
    </location>
    <ligand>
        <name>prephenate</name>
        <dbReference type="ChEBI" id="CHEBI:29934"/>
    </ligand>
</feature>
<dbReference type="EC" id="5.4.99.5" evidence="1 3"/>
<dbReference type="InterPro" id="IPR035959">
    <property type="entry name" value="RutC-like_sf"/>
</dbReference>
<dbReference type="Proteomes" id="UP000250223">
    <property type="component" value="Unassembled WGS sequence"/>
</dbReference>
<dbReference type="Proteomes" id="UP000198811">
    <property type="component" value="Unassembled WGS sequence"/>
</dbReference>
<dbReference type="NCBIfam" id="TIGR01796">
    <property type="entry name" value="CM_mono_aroH"/>
    <property type="match status" value="1"/>
</dbReference>
<protein>
    <recommendedName>
        <fullName evidence="1 3">chorismate mutase</fullName>
        <ecNumber evidence="1 3">5.4.99.5</ecNumber>
    </recommendedName>
</protein>
<evidence type="ECO:0000256" key="1">
    <source>
        <dbReference type="NCBIfam" id="TIGR01796"/>
    </source>
</evidence>
<organism evidence="5 7">
    <name type="scientific">Clostridium cochlearium</name>
    <dbReference type="NCBI Taxonomy" id="1494"/>
    <lineage>
        <taxon>Bacteria</taxon>
        <taxon>Bacillati</taxon>
        <taxon>Bacillota</taxon>
        <taxon>Clostridia</taxon>
        <taxon>Eubacteriales</taxon>
        <taxon>Clostridiaceae</taxon>
        <taxon>Clostridium</taxon>
    </lineage>
</organism>
<dbReference type="UniPathway" id="UPA00120">
    <property type="reaction ID" value="UER00203"/>
</dbReference>
<dbReference type="AlphaFoldDB" id="A0A239ZZQ4"/>
<feature type="binding site" evidence="2">
    <location>
        <position position="5"/>
    </location>
    <ligand>
        <name>prephenate</name>
        <dbReference type="ChEBI" id="CHEBI:29934"/>
    </ligand>
</feature>
<dbReference type="RefSeq" id="WP_089864324.1">
    <property type="nucleotide sequence ID" value="NZ_CP173238.1"/>
</dbReference>
<name>A0A239ZZQ4_CLOCO</name>
<dbReference type="GO" id="GO:0009073">
    <property type="term" value="P:aromatic amino acid family biosynthetic process"/>
    <property type="evidence" value="ECO:0007669"/>
    <property type="project" value="UniProtKB-UniRule"/>
</dbReference>
<keyword evidence="2 3" id="KW-0057">Aromatic amino acid biosynthesis</keyword>
<evidence type="ECO:0000256" key="2">
    <source>
        <dbReference type="PIRSR" id="PIRSR005965-1"/>
    </source>
</evidence>
<evidence type="ECO:0000313" key="6">
    <source>
        <dbReference type="Proteomes" id="UP000198811"/>
    </source>
</evidence>
<evidence type="ECO:0000313" key="5">
    <source>
        <dbReference type="EMBL" id="SQB33313.1"/>
    </source>
</evidence>
<keyword evidence="3 5" id="KW-0413">Isomerase</keyword>
<dbReference type="PANTHER" id="PTHR21164:SF0">
    <property type="entry name" value="CHORISMATE MUTASE AROH"/>
    <property type="match status" value="1"/>
</dbReference>
<dbReference type="Gene3D" id="3.30.1330.40">
    <property type="entry name" value="RutC-like"/>
    <property type="match status" value="1"/>
</dbReference>
<dbReference type="InterPro" id="IPR008243">
    <property type="entry name" value="Chorismate_mutase_AroH"/>
</dbReference>
<sequence>MYAIRGAISIEKNSVKDIKDKTLELFENIFRENKIDKNDIVSIIFSCTKDIDKAYPGKFIREKYNLNKIGIMHFNEMEVENSLNLCIRVLILLNGYNPNVKYVYLGEAKKLRNDLLEK</sequence>
<reference evidence="5 7" key="2">
    <citation type="submission" date="2018-06" db="EMBL/GenBank/DDBJ databases">
        <authorList>
            <consortium name="Pathogen Informatics"/>
            <person name="Doyle S."/>
        </authorList>
    </citation>
    <scope>NUCLEOTIDE SEQUENCE [LARGE SCALE GENOMIC DNA]</scope>
    <source>
        <strain evidence="5 7">NCTC13028</strain>
    </source>
</reference>
<dbReference type="STRING" id="1494.SAMN05216497_104121"/>